<protein>
    <recommendedName>
        <fullName evidence="9">AI-2E family transporter</fullName>
    </recommendedName>
</protein>
<name>A0A2M8LFE6_9BACT</name>
<dbReference type="AlphaFoldDB" id="A0A2M8LFE6"/>
<dbReference type="InterPro" id="IPR002549">
    <property type="entry name" value="AI-2E-like"/>
</dbReference>
<evidence type="ECO:0000313" key="7">
    <source>
        <dbReference type="EMBL" id="PJE76172.1"/>
    </source>
</evidence>
<dbReference type="Proteomes" id="UP000231152">
    <property type="component" value="Unassembled WGS sequence"/>
</dbReference>
<evidence type="ECO:0008006" key="9">
    <source>
        <dbReference type="Google" id="ProtNLM"/>
    </source>
</evidence>
<dbReference type="GO" id="GO:0055085">
    <property type="term" value="P:transmembrane transport"/>
    <property type="evidence" value="ECO:0007669"/>
    <property type="project" value="TreeGrafter"/>
</dbReference>
<dbReference type="PRINTS" id="PR00342">
    <property type="entry name" value="RHESUSRHD"/>
</dbReference>
<keyword evidence="4 6" id="KW-1133">Transmembrane helix</keyword>
<dbReference type="EMBL" id="PFET01000005">
    <property type="protein sequence ID" value="PJE76172.1"/>
    <property type="molecule type" value="Genomic_DNA"/>
</dbReference>
<evidence type="ECO:0000256" key="4">
    <source>
        <dbReference type="ARBA" id="ARBA00022989"/>
    </source>
</evidence>
<dbReference type="GO" id="GO:0005886">
    <property type="term" value="C:plasma membrane"/>
    <property type="evidence" value="ECO:0007669"/>
    <property type="project" value="InterPro"/>
</dbReference>
<evidence type="ECO:0000256" key="1">
    <source>
        <dbReference type="ARBA" id="ARBA00004141"/>
    </source>
</evidence>
<keyword evidence="5 6" id="KW-0472">Membrane</keyword>
<dbReference type="PANTHER" id="PTHR21716:SF62">
    <property type="entry name" value="TRANSPORT PROTEIN YDBI-RELATED"/>
    <property type="match status" value="1"/>
</dbReference>
<feature type="transmembrane region" description="Helical" evidence="6">
    <location>
        <begin position="253"/>
        <end position="277"/>
    </location>
</feature>
<accession>A0A2M8LFE6</accession>
<dbReference type="Pfam" id="PF01594">
    <property type="entry name" value="AI-2E_transport"/>
    <property type="match status" value="1"/>
</dbReference>
<feature type="transmembrane region" description="Helical" evidence="6">
    <location>
        <begin position="144"/>
        <end position="169"/>
    </location>
</feature>
<comment type="caution">
    <text evidence="7">The sequence shown here is derived from an EMBL/GenBank/DDBJ whole genome shotgun (WGS) entry which is preliminary data.</text>
</comment>
<evidence type="ECO:0000256" key="2">
    <source>
        <dbReference type="ARBA" id="ARBA00009773"/>
    </source>
</evidence>
<dbReference type="PANTHER" id="PTHR21716">
    <property type="entry name" value="TRANSMEMBRANE PROTEIN"/>
    <property type="match status" value="1"/>
</dbReference>
<feature type="transmembrane region" description="Helical" evidence="6">
    <location>
        <begin position="67"/>
        <end position="89"/>
    </location>
</feature>
<evidence type="ECO:0000256" key="5">
    <source>
        <dbReference type="ARBA" id="ARBA00023136"/>
    </source>
</evidence>
<feature type="transmembrane region" description="Helical" evidence="6">
    <location>
        <begin position="37"/>
        <end position="55"/>
    </location>
</feature>
<evidence type="ECO:0000256" key="6">
    <source>
        <dbReference type="SAM" id="Phobius"/>
    </source>
</evidence>
<proteinExistence type="inferred from homology"/>
<gene>
    <name evidence="7" type="ORF">COV04_01420</name>
</gene>
<keyword evidence="3 6" id="KW-0812">Transmembrane</keyword>
<evidence type="ECO:0000313" key="8">
    <source>
        <dbReference type="Proteomes" id="UP000231152"/>
    </source>
</evidence>
<evidence type="ECO:0000256" key="3">
    <source>
        <dbReference type="ARBA" id="ARBA00022692"/>
    </source>
</evidence>
<dbReference type="InterPro" id="IPR002229">
    <property type="entry name" value="RhesusRHD"/>
</dbReference>
<comment type="similarity">
    <text evidence="2">Belongs to the autoinducer-2 exporter (AI-2E) (TC 2.A.86) family.</text>
</comment>
<reference evidence="7 8" key="1">
    <citation type="submission" date="2017-09" db="EMBL/GenBank/DDBJ databases">
        <title>Depth-based differentiation of microbial function through sediment-hosted aquifers and enrichment of novel symbionts in the deep terrestrial subsurface.</title>
        <authorList>
            <person name="Probst A.J."/>
            <person name="Ladd B."/>
            <person name="Jarett J.K."/>
            <person name="Geller-Mcgrath D.E."/>
            <person name="Sieber C.M."/>
            <person name="Emerson J.B."/>
            <person name="Anantharaman K."/>
            <person name="Thomas B.C."/>
            <person name="Malmstrom R."/>
            <person name="Stieglmeier M."/>
            <person name="Klingl A."/>
            <person name="Woyke T."/>
            <person name="Ryan C.M."/>
            <person name="Banfield J.F."/>
        </authorList>
    </citation>
    <scope>NUCLEOTIDE SEQUENCE [LARGE SCALE GENOMIC DNA]</scope>
    <source>
        <strain evidence="7">CG10_big_fil_rev_8_21_14_0_10_48_11</strain>
    </source>
</reference>
<feature type="transmembrane region" description="Helical" evidence="6">
    <location>
        <begin position="314"/>
        <end position="335"/>
    </location>
</feature>
<feature type="transmembrane region" description="Helical" evidence="6">
    <location>
        <begin position="203"/>
        <end position="222"/>
    </location>
</feature>
<organism evidence="7 8">
    <name type="scientific">Candidatus Uhrbacteria bacterium CG10_big_fil_rev_8_21_14_0_10_48_11</name>
    <dbReference type="NCBI Taxonomy" id="1975037"/>
    <lineage>
        <taxon>Bacteria</taxon>
        <taxon>Candidatus Uhriibacteriota</taxon>
    </lineage>
</organism>
<comment type="subcellular location">
    <subcellularLocation>
        <location evidence="1">Membrane</location>
        <topology evidence="1">Multi-pass membrane protein</topology>
    </subcellularLocation>
</comment>
<sequence length="348" mass="37365">MATTTDQNPSITISTSAIFKTAGAVLILWLVYVTADILLLMLAAVFLAAAVRPLVDRLQKHHLPRPISMLGIYAILFAVLSSAIILIVPPVAEEVGTLAQSFPDLYSHFMVWVTTVAPGVDTFAPEQALQQLSSALTSATQGVVTTLIGIFGGIFSFFMVLVMTFYLVVDEGAINRTVAIFPSAYQRYLADLYLRLQDKIGRWLRAQLIIMGLVGLLVYVVLTILGMKYALLLALFAGIAEFIPYLGPLLGALPSVLLASAISPTLAVVIAAAYYGIQLFENNVLTPKIMEHAVGLSPILSIAVFFVGAKIGGFTGAFLAIPVATAASVVLKEVFNKETRRSMRSPSI</sequence>
<feature type="transmembrane region" description="Helical" evidence="6">
    <location>
        <begin position="229"/>
        <end position="247"/>
    </location>
</feature>